<evidence type="ECO:0000313" key="5">
    <source>
        <dbReference type="Proteomes" id="UP000593564"/>
    </source>
</evidence>
<dbReference type="GO" id="GO:0003676">
    <property type="term" value="F:nucleic acid binding"/>
    <property type="evidence" value="ECO:0007669"/>
    <property type="project" value="InterPro"/>
</dbReference>
<organism evidence="4 5">
    <name type="scientific">Camellia sinensis</name>
    <name type="common">Tea plant</name>
    <name type="synonym">Thea sinensis</name>
    <dbReference type="NCBI Taxonomy" id="4442"/>
    <lineage>
        <taxon>Eukaryota</taxon>
        <taxon>Viridiplantae</taxon>
        <taxon>Streptophyta</taxon>
        <taxon>Embryophyta</taxon>
        <taxon>Tracheophyta</taxon>
        <taxon>Spermatophyta</taxon>
        <taxon>Magnoliopsida</taxon>
        <taxon>eudicotyledons</taxon>
        <taxon>Gunneridae</taxon>
        <taxon>Pentapetalae</taxon>
        <taxon>asterids</taxon>
        <taxon>Ericales</taxon>
        <taxon>Theaceae</taxon>
        <taxon>Camellia</taxon>
    </lineage>
</organism>
<dbReference type="PANTHER" id="PTHR13068:SF166">
    <property type="entry name" value="TRANSCRIPTION TERMINATION FACTOR MTERF15, MITOCHONDRIAL-LIKE"/>
    <property type="match status" value="1"/>
</dbReference>
<evidence type="ECO:0000313" key="4">
    <source>
        <dbReference type="EMBL" id="KAF5941494.1"/>
    </source>
</evidence>
<reference evidence="5" key="1">
    <citation type="journal article" date="2020" name="Nat. Commun.">
        <title>Genome assembly of wild tea tree DASZ reveals pedigree and selection history of tea varieties.</title>
        <authorList>
            <person name="Zhang W."/>
            <person name="Zhang Y."/>
            <person name="Qiu H."/>
            <person name="Guo Y."/>
            <person name="Wan H."/>
            <person name="Zhang X."/>
            <person name="Scossa F."/>
            <person name="Alseekh S."/>
            <person name="Zhang Q."/>
            <person name="Wang P."/>
            <person name="Xu L."/>
            <person name="Schmidt M.H."/>
            <person name="Jia X."/>
            <person name="Li D."/>
            <person name="Zhu A."/>
            <person name="Guo F."/>
            <person name="Chen W."/>
            <person name="Ni D."/>
            <person name="Usadel B."/>
            <person name="Fernie A.R."/>
            <person name="Wen W."/>
        </authorList>
    </citation>
    <scope>NUCLEOTIDE SEQUENCE [LARGE SCALE GENOMIC DNA]</scope>
    <source>
        <strain evidence="5">cv. G240</strain>
    </source>
</reference>
<keyword evidence="2" id="KW-0806">Transcription termination</keyword>
<protein>
    <submittedName>
        <fullName evidence="4">Uncharacterized protein</fullName>
    </submittedName>
</protein>
<keyword evidence="2" id="KW-0804">Transcription</keyword>
<dbReference type="Pfam" id="PF02536">
    <property type="entry name" value="mTERF"/>
    <property type="match status" value="1"/>
</dbReference>
<dbReference type="AlphaFoldDB" id="A0A7J7GQ05"/>
<accession>A0A7J7GQ05</accession>
<keyword evidence="5" id="KW-1185">Reference proteome</keyword>
<comment type="similarity">
    <text evidence="1">Belongs to the mTERF family.</text>
</comment>
<dbReference type="GO" id="GO:0006353">
    <property type="term" value="P:DNA-templated transcription termination"/>
    <property type="evidence" value="ECO:0007669"/>
    <property type="project" value="UniProtKB-KW"/>
</dbReference>
<evidence type="ECO:0000256" key="2">
    <source>
        <dbReference type="ARBA" id="ARBA00022472"/>
    </source>
</evidence>
<dbReference type="InterPro" id="IPR038538">
    <property type="entry name" value="MTERF_sf"/>
</dbReference>
<dbReference type="Proteomes" id="UP000593564">
    <property type="component" value="Unassembled WGS sequence"/>
</dbReference>
<dbReference type="EMBL" id="JACBKZ010000009">
    <property type="protein sequence ID" value="KAF5941494.1"/>
    <property type="molecule type" value="Genomic_DNA"/>
</dbReference>
<dbReference type="InterPro" id="IPR003690">
    <property type="entry name" value="MTERF"/>
</dbReference>
<name>A0A7J7GQ05_CAMSI</name>
<gene>
    <name evidence="4" type="ORF">HYC85_019136</name>
</gene>
<dbReference type="PANTHER" id="PTHR13068">
    <property type="entry name" value="CGI-12 PROTEIN-RELATED"/>
    <property type="match status" value="1"/>
</dbReference>
<evidence type="ECO:0000256" key="1">
    <source>
        <dbReference type="ARBA" id="ARBA00007692"/>
    </source>
</evidence>
<dbReference type="Gene3D" id="1.25.70.10">
    <property type="entry name" value="Transcription termination factor 3, mitochondrial"/>
    <property type="match status" value="1"/>
</dbReference>
<evidence type="ECO:0000256" key="3">
    <source>
        <dbReference type="ARBA" id="ARBA00022946"/>
    </source>
</evidence>
<sequence>MSILKPQTDLTLSSHYSRTTASAKPRSQNSVLLSDPKKTLLPKLEFFKSKCDSSSDVAKLLSSEPTILKRSLENQIIPSFNILKKFMGSEEELIYCIKRFARVLVYDLQVFVIPNIEIMREAGVPNANIVSVFKYHPNTVFGT</sequence>
<reference evidence="4 5" key="2">
    <citation type="submission" date="2020-07" db="EMBL/GenBank/DDBJ databases">
        <title>Genome assembly of wild tea tree DASZ reveals pedigree and selection history of tea varieties.</title>
        <authorList>
            <person name="Zhang W."/>
        </authorList>
    </citation>
    <scope>NUCLEOTIDE SEQUENCE [LARGE SCALE GENOMIC DNA]</scope>
    <source>
        <strain evidence="5">cv. G240</strain>
        <tissue evidence="4">Leaf</tissue>
    </source>
</reference>
<keyword evidence="2" id="KW-0805">Transcription regulation</keyword>
<comment type="caution">
    <text evidence="4">The sequence shown here is derived from an EMBL/GenBank/DDBJ whole genome shotgun (WGS) entry which is preliminary data.</text>
</comment>
<proteinExistence type="inferred from homology"/>
<keyword evidence="3" id="KW-0809">Transit peptide</keyword>
<dbReference type="SMART" id="SM00733">
    <property type="entry name" value="Mterf"/>
    <property type="match status" value="3"/>
</dbReference>